<evidence type="ECO:0000313" key="1">
    <source>
        <dbReference type="EMBL" id="KAI0082983.1"/>
    </source>
</evidence>
<comment type="caution">
    <text evidence="1">The sequence shown here is derived from an EMBL/GenBank/DDBJ whole genome shotgun (WGS) entry which is preliminary data.</text>
</comment>
<keyword evidence="2" id="KW-1185">Reference proteome</keyword>
<reference evidence="1" key="1">
    <citation type="journal article" date="2021" name="Environ. Microbiol.">
        <title>Gene family expansions and transcriptome signatures uncover fungal adaptations to wood decay.</title>
        <authorList>
            <person name="Hage H."/>
            <person name="Miyauchi S."/>
            <person name="Viragh M."/>
            <person name="Drula E."/>
            <person name="Min B."/>
            <person name="Chaduli D."/>
            <person name="Navarro D."/>
            <person name="Favel A."/>
            <person name="Norest M."/>
            <person name="Lesage-Meessen L."/>
            <person name="Balint B."/>
            <person name="Merenyi Z."/>
            <person name="de Eugenio L."/>
            <person name="Morin E."/>
            <person name="Martinez A.T."/>
            <person name="Baldrian P."/>
            <person name="Stursova M."/>
            <person name="Martinez M.J."/>
            <person name="Novotny C."/>
            <person name="Magnuson J.K."/>
            <person name="Spatafora J.W."/>
            <person name="Maurice S."/>
            <person name="Pangilinan J."/>
            <person name="Andreopoulos W."/>
            <person name="LaButti K."/>
            <person name="Hundley H."/>
            <person name="Na H."/>
            <person name="Kuo A."/>
            <person name="Barry K."/>
            <person name="Lipzen A."/>
            <person name="Henrissat B."/>
            <person name="Riley R."/>
            <person name="Ahrendt S."/>
            <person name="Nagy L.G."/>
            <person name="Grigoriev I.V."/>
            <person name="Martin F."/>
            <person name="Rosso M.N."/>
        </authorList>
    </citation>
    <scope>NUCLEOTIDE SEQUENCE</scope>
    <source>
        <strain evidence="1">CBS 384.51</strain>
    </source>
</reference>
<dbReference type="Proteomes" id="UP001055072">
    <property type="component" value="Unassembled WGS sequence"/>
</dbReference>
<accession>A0ACB8TLU7</accession>
<sequence>MSMDLSSPFSTSSYHIPGSRSTSEVPSLRGFGTAYNDLQLDYQTFKNRSSAMSRTAMSVSPHFDVQPDVDDLPVLRTATHEDLIESRNPAYTHLRQQLQEAYHEIERLRLLNTESFGRLTESYEKLATSFCAITGNRPSNNLPIGDTQARPLVPLPLAPLPPASLPLAPLERTQYPRVEYWTKTSWQSRKDGRSAVTVTSSTFDTKELRAIWHFIQDDDGQLISEATLGRIRQVARGKFMEMAARGVLPDSWDKIQWSTRADFECDLERQFFVLRLCENNWKVNEVAKQLFPGFKQNNPLLFATATTVKVKPNSVASDLPAASKRKLAELSGSGHSGDDNTKPETLLPAKKGKRPAAQQRRVPNRLAGACLNIPSALGSSVSSDVSLQPDSESPASLLSSNSSLPAAEVPQDLNAASTSSSSLSPEANPSLSPLNVLASAAVLSSTNALSSTTTTSSNSRSSSSKSYSANSPASPTAAPISALDSTAASSSASGTVLSDGLPAAPMSPSKERNSQSQKISDTEDSSPLPSTSATTTNPASDDIQHHTSFVAQNTTSEQSPAQSNSEPNQDSTQGIPSSSTPLATALAAMDLPTLTVKPSSKPSRIYKPSKMVSLKNIIGQKWKEGNPTGKTSEFEAYYVELEKSAAVMQSISLQITNAGITLPNKRSVRTKALATGK</sequence>
<protein>
    <submittedName>
        <fullName evidence="1">Uncharacterized protein</fullName>
    </submittedName>
</protein>
<organism evidence="1 2">
    <name type="scientific">Irpex rosettiformis</name>
    <dbReference type="NCBI Taxonomy" id="378272"/>
    <lineage>
        <taxon>Eukaryota</taxon>
        <taxon>Fungi</taxon>
        <taxon>Dikarya</taxon>
        <taxon>Basidiomycota</taxon>
        <taxon>Agaricomycotina</taxon>
        <taxon>Agaricomycetes</taxon>
        <taxon>Polyporales</taxon>
        <taxon>Irpicaceae</taxon>
        <taxon>Irpex</taxon>
    </lineage>
</organism>
<proteinExistence type="predicted"/>
<dbReference type="EMBL" id="MU275028">
    <property type="protein sequence ID" value="KAI0082983.1"/>
    <property type="molecule type" value="Genomic_DNA"/>
</dbReference>
<name>A0ACB8TLU7_9APHY</name>
<gene>
    <name evidence="1" type="ORF">BDY19DRAFT_998984</name>
</gene>
<evidence type="ECO:0000313" key="2">
    <source>
        <dbReference type="Proteomes" id="UP001055072"/>
    </source>
</evidence>